<feature type="compositionally biased region" description="Basic and acidic residues" evidence="1">
    <location>
        <begin position="738"/>
        <end position="750"/>
    </location>
</feature>
<feature type="compositionally biased region" description="Basic and acidic residues" evidence="1">
    <location>
        <begin position="441"/>
        <end position="453"/>
    </location>
</feature>
<feature type="compositionally biased region" description="Basic and acidic residues" evidence="1">
    <location>
        <begin position="218"/>
        <end position="228"/>
    </location>
</feature>
<protein>
    <submittedName>
        <fullName evidence="4">Uncharacterized protein</fullName>
    </submittedName>
</protein>
<feature type="compositionally biased region" description="Low complexity" evidence="1">
    <location>
        <begin position="578"/>
        <end position="590"/>
    </location>
</feature>
<evidence type="ECO:0000259" key="3">
    <source>
        <dbReference type="Pfam" id="PF22910"/>
    </source>
</evidence>
<feature type="compositionally biased region" description="Basic and acidic residues" evidence="1">
    <location>
        <begin position="669"/>
        <end position="686"/>
    </location>
</feature>
<feature type="compositionally biased region" description="Basic and acidic residues" evidence="1">
    <location>
        <begin position="95"/>
        <end position="105"/>
    </location>
</feature>
<dbReference type="EMBL" id="VIEB01000251">
    <property type="protein sequence ID" value="TQD98612.1"/>
    <property type="molecule type" value="Genomic_DNA"/>
</dbReference>
<evidence type="ECO:0000256" key="1">
    <source>
        <dbReference type="SAM" id="MobiDB-lite"/>
    </source>
</evidence>
<feature type="compositionally biased region" description="Basic and acidic residues" evidence="1">
    <location>
        <begin position="254"/>
        <end position="267"/>
    </location>
</feature>
<feature type="compositionally biased region" description="Basic and acidic residues" evidence="1">
    <location>
        <begin position="316"/>
        <end position="329"/>
    </location>
</feature>
<dbReference type="GO" id="GO:1900150">
    <property type="term" value="P:regulation of defense response to fungus"/>
    <property type="evidence" value="ECO:0007669"/>
    <property type="project" value="InterPro"/>
</dbReference>
<feature type="compositionally biased region" description="Basic and acidic residues" evidence="1">
    <location>
        <begin position="157"/>
        <end position="167"/>
    </location>
</feature>
<sequence>MSPELTANVRLVRCPKCRQLLAELPDVPVYRCGGCGVTLQAKPRVNGLRSKSASLNDTEAAQRIRLDHGSEDKKSRSSARNATLSESGECSSDQENERDQKKSSEGNESSTSSTPKATYPESGNFFSDQNNEKDEDKPFEEEKSSSSSHNAAPLDQENERDQKKSSEGNESSTSSTPKATYPESGNCFSNQNNEKDEDKPFEEEKSSSSSHAAPLDQENERDQKKSSEGNESSTSSTPKATYPESGNFFSNQNNEKDEDKPFEEEKSSSSSHNAAPLDQENERDQKKSSEGNESSTSSTPKVTYPESGNCFLNQNNEKDEDKPSEEEKSSSSSHNAAPLDQENERDQKKSSEGNESSTSSTPKATYPESGNCFSNQNNEKDEDKPFEEEKSSSLSHNAAPLDQENERDQKKSSEGNESSTSSTPKATYPESGNFFLNQNNEKNEDKPSEEKKSSSSSHNAALPEQNDEGDRSKSSEDNESSSPSTRKLTFLESGKYSLDQNNEKSEDKSSEVIQSSISTQNANLSNPGEYFSDQNKEKSEDKSSEDEGSSTSGHNASLSKSGECASDQNNETDNPVISKSSEGNESSSLSPKATVRGECFLDLNNEKEQIKSSEGNKFSSSSPKSTFPDSGECLLDQNNERDLSEPSEGNKLSSSSPEATFPDSGKCFSEQDNKKSEIKSSDDREFGSANHGATLPDSGECTSTSMKGPDESSEDCDHEQVGDINLPNEDQNNQSDQNDSHDFDSEKLEVSNEFCSSTEFAREEVKESSALGEKNMDVGINKEIDSDFQSSNTVNQGDARGSSSNVAAHTASREIISSGSFESSRNEQQVEPRNSAPNGFDHVRSPVAFESIVTAHMAVRESVAADSLTSSPNGQLEEPQNNAFPNGFDHVGYPDAFENTEFFPSFELSGAPRDLSKSPANRSHHAYDASVSSYDGMDDQFFNRNTRSNIVHSEERIRRDKFMANSMMTRDSGLQRQARDPWSNFPVKNDHAMKYRKWDQDALLPPRRQGHPSRDWNRLQSDEYMSRMAFRRRVSQGGYKNRGLANQLHNEYQHNSGYQSSEMSVEAEQDKRTLLRMVYELQDQVNNLNGKAGGRVARGATWKEKSMAQYRDYEASEEELYHDPNYQRYLRRHRAGSHYPPEHHRKNMRIPFSSEATTSRHQADSSYLHHEPQDWQCSAPLPQPIRCSNNGLCMVHPGHSCWTSYDESRPLTPERYVESDFPLWGRETMSDDLRHQRHDVKKLYREKQHLAKRHFRPIAGGAPIITCYNCSKLLQIPADFLLFKRRYHRLRCGACLEVLRFSLRKRSHIVPYEQNAIAPPPSEVGDYNAASNGGNLAQHADTVSCSDDYGYGPSYYNGYSTDGDPGALAPSNSPRGDSEDRNMSYSSLDQMRQRKELVLRESQNKDKNPIETHVSAGPSLSSEIKELPAKSSSPLHRLMGYASPSQVIRGSGSSQTGRSSYPLQR</sequence>
<dbReference type="Pfam" id="PF11331">
    <property type="entry name" value="Zn_ribbon_12"/>
    <property type="match status" value="1"/>
</dbReference>
<dbReference type="InterPro" id="IPR021480">
    <property type="entry name" value="Zinc_ribbon_12"/>
</dbReference>
<name>A0A540MKA1_MALBA</name>
<dbReference type="InterPro" id="IPR055126">
    <property type="entry name" value="EDR4-like_N"/>
</dbReference>
<feature type="domain" description="Enhanced disease resistance 4-like N-terminal" evidence="3">
    <location>
        <begin position="8"/>
        <end position="41"/>
    </location>
</feature>
<dbReference type="Pfam" id="PF22910">
    <property type="entry name" value="EDR4-like_1st"/>
    <property type="match status" value="1"/>
</dbReference>
<feature type="region of interest" description="Disordered" evidence="1">
    <location>
        <begin position="1400"/>
        <end position="1465"/>
    </location>
</feature>
<evidence type="ECO:0000313" key="4">
    <source>
        <dbReference type="EMBL" id="TQD98612.1"/>
    </source>
</evidence>
<feature type="compositionally biased region" description="Polar residues" evidence="1">
    <location>
        <begin position="787"/>
        <end position="807"/>
    </location>
</feature>
<evidence type="ECO:0000259" key="2">
    <source>
        <dbReference type="Pfam" id="PF11331"/>
    </source>
</evidence>
<feature type="compositionally biased region" description="Basic and acidic residues" evidence="1">
    <location>
        <begin position="404"/>
        <end position="414"/>
    </location>
</feature>
<dbReference type="InterPro" id="IPR040244">
    <property type="entry name" value="EDR4-like"/>
</dbReference>
<accession>A0A540MKA1</accession>
<gene>
    <name evidence="4" type="ORF">C1H46_015860</name>
</gene>
<feature type="compositionally biased region" description="Low complexity" evidence="1">
    <location>
        <begin position="1449"/>
        <end position="1465"/>
    </location>
</feature>
<feature type="compositionally biased region" description="Basic and acidic residues" evidence="1">
    <location>
        <begin position="1400"/>
        <end position="1410"/>
    </location>
</feature>
<feature type="compositionally biased region" description="Low complexity" evidence="1">
    <location>
        <begin position="612"/>
        <end position="631"/>
    </location>
</feature>
<feature type="compositionally biased region" description="Basic and acidic residues" evidence="1">
    <location>
        <begin position="60"/>
        <end position="75"/>
    </location>
</feature>
<feature type="compositionally biased region" description="Polar residues" evidence="1">
    <location>
        <begin position="78"/>
        <end position="93"/>
    </location>
</feature>
<feature type="compositionally biased region" description="Basic and acidic residues" evidence="1">
    <location>
        <begin position="193"/>
        <end position="206"/>
    </location>
</feature>
<feature type="compositionally biased region" description="Basic and acidic residues" evidence="1">
    <location>
        <begin position="501"/>
        <end position="510"/>
    </location>
</feature>
<feature type="compositionally biased region" description="Basic and acidic residues" evidence="1">
    <location>
        <begin position="130"/>
        <end position="144"/>
    </location>
</feature>
<proteinExistence type="predicted"/>
<dbReference type="Proteomes" id="UP000315295">
    <property type="component" value="Unassembled WGS sequence"/>
</dbReference>
<organism evidence="4 5">
    <name type="scientific">Malus baccata</name>
    <name type="common">Siberian crab apple</name>
    <name type="synonym">Pyrus baccata</name>
    <dbReference type="NCBI Taxonomy" id="106549"/>
    <lineage>
        <taxon>Eukaryota</taxon>
        <taxon>Viridiplantae</taxon>
        <taxon>Streptophyta</taxon>
        <taxon>Embryophyta</taxon>
        <taxon>Tracheophyta</taxon>
        <taxon>Spermatophyta</taxon>
        <taxon>Magnoliopsida</taxon>
        <taxon>eudicotyledons</taxon>
        <taxon>Gunneridae</taxon>
        <taxon>Pentapetalae</taxon>
        <taxon>rosids</taxon>
        <taxon>fabids</taxon>
        <taxon>Rosales</taxon>
        <taxon>Rosaceae</taxon>
        <taxon>Amygdaloideae</taxon>
        <taxon>Maleae</taxon>
        <taxon>Malus</taxon>
    </lineage>
</organism>
<reference evidence="4 5" key="1">
    <citation type="journal article" date="2019" name="G3 (Bethesda)">
        <title>Sequencing of a Wild Apple (Malus baccata) Genome Unravels the Differences Between Cultivated and Wild Apple Species Regarding Disease Resistance and Cold Tolerance.</title>
        <authorList>
            <person name="Chen X."/>
        </authorList>
    </citation>
    <scope>NUCLEOTIDE SEQUENCE [LARGE SCALE GENOMIC DNA]</scope>
    <source>
        <strain evidence="5">cv. Shandingzi</strain>
        <tissue evidence="4">Leaves</tissue>
    </source>
</reference>
<evidence type="ECO:0000313" key="5">
    <source>
        <dbReference type="Proteomes" id="UP000315295"/>
    </source>
</evidence>
<feature type="compositionally biased region" description="Polar residues" evidence="1">
    <location>
        <begin position="511"/>
        <end position="526"/>
    </location>
</feature>
<feature type="compositionally biased region" description="Basic and acidic residues" evidence="1">
    <location>
        <begin position="342"/>
        <end position="352"/>
    </location>
</feature>
<feature type="compositionally biased region" description="Basic and acidic residues" evidence="1">
    <location>
        <begin position="280"/>
        <end position="290"/>
    </location>
</feature>
<dbReference type="STRING" id="106549.A0A540MKA1"/>
<feature type="compositionally biased region" description="Polar residues" evidence="1">
    <location>
        <begin position="553"/>
        <end position="577"/>
    </location>
</feature>
<feature type="domain" description="Probable zinc-ribbon" evidence="2">
    <location>
        <begin position="1259"/>
        <end position="1303"/>
    </location>
</feature>
<dbReference type="PANTHER" id="PTHR31105:SF38">
    <property type="entry name" value="PROTEIN ENHANCED DISEASE RESISTANCE 4"/>
    <property type="match status" value="1"/>
</dbReference>
<feature type="compositionally biased region" description="Basic and acidic residues" evidence="1">
    <location>
        <begin position="774"/>
        <end position="785"/>
    </location>
</feature>
<feature type="compositionally biased region" description="Polar residues" evidence="1">
    <location>
        <begin position="49"/>
        <end position="59"/>
    </location>
</feature>
<feature type="region of interest" description="Disordered" evidence="1">
    <location>
        <begin position="1361"/>
        <end position="1383"/>
    </location>
</feature>
<feature type="region of interest" description="Disordered" evidence="1">
    <location>
        <begin position="49"/>
        <end position="842"/>
    </location>
</feature>
<comment type="caution">
    <text evidence="4">The sequence shown here is derived from an EMBL/GenBank/DDBJ whole genome shotgun (WGS) entry which is preliminary data.</text>
</comment>
<dbReference type="PANTHER" id="PTHR31105">
    <property type="entry name" value="EXTRA-LARGE G-PROTEIN-LIKE"/>
    <property type="match status" value="1"/>
</dbReference>
<keyword evidence="5" id="KW-1185">Reference proteome</keyword>
<feature type="compositionally biased region" description="Basic and acidic residues" evidence="1">
    <location>
        <begin position="378"/>
        <end position="391"/>
    </location>
</feature>